<dbReference type="Gene3D" id="2.60.120.650">
    <property type="entry name" value="Cupin"/>
    <property type="match status" value="1"/>
</dbReference>
<keyword evidence="5" id="KW-1185">Reference proteome</keyword>
<dbReference type="Proteomes" id="UP000613740">
    <property type="component" value="Unassembled WGS sequence"/>
</dbReference>
<reference evidence="4" key="1">
    <citation type="journal article" date="2020" name="bioRxiv">
        <title>Comparative genomics of Chlamydomonas.</title>
        <authorList>
            <person name="Craig R.J."/>
            <person name="Hasan A.R."/>
            <person name="Ness R.W."/>
            <person name="Keightley P.D."/>
        </authorList>
    </citation>
    <scope>NUCLEOTIDE SEQUENCE</scope>
    <source>
        <strain evidence="4">CCAP 11/173</strain>
    </source>
</reference>
<dbReference type="GO" id="GO:0005634">
    <property type="term" value="C:nucleus"/>
    <property type="evidence" value="ECO:0007669"/>
    <property type="project" value="TreeGrafter"/>
</dbReference>
<feature type="compositionally biased region" description="Low complexity" evidence="1">
    <location>
        <begin position="135"/>
        <end position="144"/>
    </location>
</feature>
<dbReference type="SMART" id="SM00545">
    <property type="entry name" value="JmjN"/>
    <property type="match status" value="1"/>
</dbReference>
<dbReference type="GO" id="GO:0032454">
    <property type="term" value="F:histone H3K9 demethylase activity"/>
    <property type="evidence" value="ECO:0007669"/>
    <property type="project" value="TreeGrafter"/>
</dbReference>
<accession>A0A836B8A6</accession>
<dbReference type="GO" id="GO:0010468">
    <property type="term" value="P:regulation of gene expression"/>
    <property type="evidence" value="ECO:0007669"/>
    <property type="project" value="TreeGrafter"/>
</dbReference>
<dbReference type="Pfam" id="PF02373">
    <property type="entry name" value="JmjC"/>
    <property type="match status" value="1"/>
</dbReference>
<feature type="compositionally biased region" description="Acidic residues" evidence="1">
    <location>
        <begin position="452"/>
        <end position="497"/>
    </location>
</feature>
<feature type="region of interest" description="Disordered" evidence="1">
    <location>
        <begin position="395"/>
        <end position="429"/>
    </location>
</feature>
<dbReference type="PANTHER" id="PTHR10694:SF7">
    <property type="entry name" value="[HISTONE H3]-TRIMETHYL-L-LYSINE(9) DEMETHYLASE"/>
    <property type="match status" value="1"/>
</dbReference>
<organism evidence="4 5">
    <name type="scientific">Chlamydomonas schloesseri</name>
    <dbReference type="NCBI Taxonomy" id="2026947"/>
    <lineage>
        <taxon>Eukaryota</taxon>
        <taxon>Viridiplantae</taxon>
        <taxon>Chlorophyta</taxon>
        <taxon>core chlorophytes</taxon>
        <taxon>Chlorophyceae</taxon>
        <taxon>CS clade</taxon>
        <taxon>Chlamydomonadales</taxon>
        <taxon>Chlamydomonadaceae</taxon>
        <taxon>Chlamydomonas</taxon>
    </lineage>
</organism>
<feature type="compositionally biased region" description="Low complexity" evidence="1">
    <location>
        <begin position="543"/>
        <end position="581"/>
    </location>
</feature>
<feature type="compositionally biased region" description="Polar residues" evidence="1">
    <location>
        <begin position="895"/>
        <end position="907"/>
    </location>
</feature>
<gene>
    <name evidence="4" type="ORF">HYH02_004535</name>
</gene>
<protein>
    <recommendedName>
        <fullName evidence="6">Jumonji domain-containing protein</fullName>
    </recommendedName>
</protein>
<evidence type="ECO:0000259" key="3">
    <source>
        <dbReference type="PROSITE" id="PS51184"/>
    </source>
</evidence>
<evidence type="ECO:0000313" key="4">
    <source>
        <dbReference type="EMBL" id="KAG2450697.1"/>
    </source>
</evidence>
<feature type="region of interest" description="Disordered" evidence="1">
    <location>
        <begin position="108"/>
        <end position="181"/>
    </location>
</feature>
<dbReference type="EMBL" id="JAEHOD010000010">
    <property type="protein sequence ID" value="KAG2450697.1"/>
    <property type="molecule type" value="Genomic_DNA"/>
</dbReference>
<feature type="compositionally biased region" description="Low complexity" evidence="1">
    <location>
        <begin position="508"/>
        <end position="535"/>
    </location>
</feature>
<feature type="domain" description="JmjN" evidence="2">
    <location>
        <begin position="11"/>
        <end position="53"/>
    </location>
</feature>
<dbReference type="SMART" id="SM00558">
    <property type="entry name" value="JmjC"/>
    <property type="match status" value="1"/>
</dbReference>
<sequence length="944" mass="98259">MSSSYEAGAMCPVFHPTREEFDVPFCEYVRKVFRKHPDMPMFKVVPPKGWKPRRAPFPDLRNVQINVPIRQNAFGTKGAYRCVLVEQKPMSVAEFKVTADEEVQRLSAGRGAAKGGAGADAAGGAAGEGGRRASNRATSARNFRPPSEELPQHGSQKAAAAAADGKDGEGGEGHDPDAVDPDVERSFWANLTLNPPLYGADTPVSFFDEKLPYGWNLNHLGDLLQTHPKVDAVPGVTTPMTYFGMWRSFFGWHKEDADLYSVNFLHWGAPKVWYCVPPSGKQKFERMAQSLFPELHKSCPAFVRHKDIMLSPSCLKTYGVPYMRACQRANEFVVLNAAAYHAGFNSGFNCAEAVNFGLKEWIPIGKEAVPCRCSALKDVVRISMKLFDPKWVDPYETASESDSEPESSDFELSEDEEAAAAAAAGATSRRKLAAGRARKAAVQRRKAQAADFESDEEEEEEEESDSGSGSGEEEEEEEAAEQSSGDEESSSDEDEEEAKPAKSRGKMAAATATATAKKGKKAATAAAKTKAAAKTTKAKATTKAKTTTAAGKGKTTTKATKAVPAAKKVTSAGASVKAKPAAAVAKKAVAAAVAAKRGGGVKKVTAATTAAKKAAAPAGRTTKTAAAIAARASKVEAAAIRAARASKRAAAADADGDGRRKRARAGEGGVATPAVRRGRPPKSAAAAADGHEASPDTAPPAPLPPVELTADGRHVVTAVKPRSTVSMAAMALKVRAEPGGGAEAVVGQPMAIVGDAENGGSISRRASAAVPLPLAEAAAPVWAEGTAAPANAAGAAPVAAPAPAVDTTKRFFYLVQRLARPAPTPGHVLLRWLKEGRDGLFRPVAGSVWEEAATSLLPVHVQPVCGNGSSGGAAAAAAAAAALDVVGTDGGESAPCNSGDPTSSSHSAAGGGGDAKAEAKAAEPEAWRLMTPREQIVDVELRRE</sequence>
<feature type="compositionally biased region" description="Basic and acidic residues" evidence="1">
    <location>
        <begin position="915"/>
        <end position="926"/>
    </location>
</feature>
<dbReference type="GO" id="GO:0000785">
    <property type="term" value="C:chromatin"/>
    <property type="evidence" value="ECO:0007669"/>
    <property type="project" value="TreeGrafter"/>
</dbReference>
<dbReference type="OrthoDB" id="9547406at2759"/>
<feature type="region of interest" description="Disordered" evidence="1">
    <location>
        <begin position="646"/>
        <end position="708"/>
    </location>
</feature>
<comment type="caution">
    <text evidence="4">The sequence shown here is derived from an EMBL/GenBank/DDBJ whole genome shotgun (WGS) entry which is preliminary data.</text>
</comment>
<dbReference type="GO" id="GO:0051864">
    <property type="term" value="F:histone H3K36 demethylase activity"/>
    <property type="evidence" value="ECO:0007669"/>
    <property type="project" value="TreeGrafter"/>
</dbReference>
<feature type="compositionally biased region" description="Basic and acidic residues" evidence="1">
    <location>
        <begin position="164"/>
        <end position="181"/>
    </location>
</feature>
<dbReference type="InterPro" id="IPR003349">
    <property type="entry name" value="JmjN"/>
</dbReference>
<feature type="domain" description="JmjC" evidence="3">
    <location>
        <begin position="200"/>
        <end position="373"/>
    </location>
</feature>
<feature type="region of interest" description="Disordered" evidence="1">
    <location>
        <begin position="444"/>
        <end position="581"/>
    </location>
</feature>
<dbReference type="PROSITE" id="PS51183">
    <property type="entry name" value="JMJN"/>
    <property type="match status" value="1"/>
</dbReference>
<name>A0A836B8A6_9CHLO</name>
<dbReference type="SUPFAM" id="SSF51197">
    <property type="entry name" value="Clavaminate synthase-like"/>
    <property type="match status" value="1"/>
</dbReference>
<dbReference type="InterPro" id="IPR003347">
    <property type="entry name" value="JmjC_dom"/>
</dbReference>
<evidence type="ECO:0008006" key="6">
    <source>
        <dbReference type="Google" id="ProtNLM"/>
    </source>
</evidence>
<evidence type="ECO:0000256" key="1">
    <source>
        <dbReference type="SAM" id="MobiDB-lite"/>
    </source>
</evidence>
<dbReference type="PANTHER" id="PTHR10694">
    <property type="entry name" value="LYSINE-SPECIFIC DEMETHYLASE"/>
    <property type="match status" value="1"/>
</dbReference>
<proteinExistence type="predicted"/>
<evidence type="ECO:0000313" key="5">
    <source>
        <dbReference type="Proteomes" id="UP000613740"/>
    </source>
</evidence>
<feature type="compositionally biased region" description="Acidic residues" evidence="1">
    <location>
        <begin position="399"/>
        <end position="418"/>
    </location>
</feature>
<evidence type="ECO:0000259" key="2">
    <source>
        <dbReference type="PROSITE" id="PS51183"/>
    </source>
</evidence>
<dbReference type="AlphaFoldDB" id="A0A836B8A6"/>
<dbReference type="PROSITE" id="PS51184">
    <property type="entry name" value="JMJC"/>
    <property type="match status" value="1"/>
</dbReference>
<feature type="region of interest" description="Disordered" evidence="1">
    <location>
        <begin position="888"/>
        <end position="929"/>
    </location>
</feature>